<dbReference type="PANTHER" id="PTHR30537:SF66">
    <property type="entry name" value="IRON-REGULATED VIRULENCE REGULATORY PROTEIN IRGB"/>
    <property type="match status" value="1"/>
</dbReference>
<comment type="similarity">
    <text evidence="1">Belongs to the LysR transcriptional regulatory family.</text>
</comment>
<keyword evidence="7" id="KW-1185">Reference proteome</keyword>
<protein>
    <submittedName>
        <fullName evidence="6">LysR family transcriptional regulator</fullName>
    </submittedName>
</protein>
<dbReference type="KEGG" id="bvv:BHK69_00695"/>
<dbReference type="SUPFAM" id="SSF46785">
    <property type="entry name" value="Winged helix' DNA-binding domain"/>
    <property type="match status" value="1"/>
</dbReference>
<proteinExistence type="inferred from homology"/>
<dbReference type="SUPFAM" id="SSF53850">
    <property type="entry name" value="Periplasmic binding protein-like II"/>
    <property type="match status" value="1"/>
</dbReference>
<dbReference type="Gene3D" id="1.10.10.10">
    <property type="entry name" value="Winged helix-like DNA-binding domain superfamily/Winged helix DNA-binding domain"/>
    <property type="match status" value="1"/>
</dbReference>
<evidence type="ECO:0000259" key="5">
    <source>
        <dbReference type="PROSITE" id="PS50931"/>
    </source>
</evidence>
<evidence type="ECO:0000256" key="1">
    <source>
        <dbReference type="ARBA" id="ARBA00009437"/>
    </source>
</evidence>
<organism evidence="6 7">
    <name type="scientific">Bosea vaviloviae</name>
    <dbReference type="NCBI Taxonomy" id="1526658"/>
    <lineage>
        <taxon>Bacteria</taxon>
        <taxon>Pseudomonadati</taxon>
        <taxon>Pseudomonadota</taxon>
        <taxon>Alphaproteobacteria</taxon>
        <taxon>Hyphomicrobiales</taxon>
        <taxon>Boseaceae</taxon>
        <taxon>Bosea</taxon>
    </lineage>
</organism>
<dbReference type="InterPro" id="IPR036390">
    <property type="entry name" value="WH_DNA-bd_sf"/>
</dbReference>
<gene>
    <name evidence="6" type="ORF">BHK69_00695</name>
</gene>
<dbReference type="STRING" id="1526658.BHK69_00695"/>
<dbReference type="Gene3D" id="3.40.190.290">
    <property type="match status" value="1"/>
</dbReference>
<dbReference type="CDD" id="cd08422">
    <property type="entry name" value="PBP2_CrgA_like"/>
    <property type="match status" value="1"/>
</dbReference>
<dbReference type="GO" id="GO:0006351">
    <property type="term" value="P:DNA-templated transcription"/>
    <property type="evidence" value="ECO:0007669"/>
    <property type="project" value="TreeGrafter"/>
</dbReference>
<dbReference type="InterPro" id="IPR058163">
    <property type="entry name" value="LysR-type_TF_proteobact-type"/>
</dbReference>
<dbReference type="Proteomes" id="UP000094969">
    <property type="component" value="Chromosome"/>
</dbReference>
<dbReference type="Pfam" id="PF00126">
    <property type="entry name" value="HTH_1"/>
    <property type="match status" value="1"/>
</dbReference>
<evidence type="ECO:0000313" key="7">
    <source>
        <dbReference type="Proteomes" id="UP000094969"/>
    </source>
</evidence>
<dbReference type="EMBL" id="CP017147">
    <property type="protein sequence ID" value="AOO84063.1"/>
    <property type="molecule type" value="Genomic_DNA"/>
</dbReference>
<accession>A0A1D7U9K0</accession>
<keyword evidence="2" id="KW-0805">Transcription regulation</keyword>
<sequence>MVETMNLNRLAYFAAVVDAGSFTRAAERLGITKAVVSHQVAQLEQDLGASLLVRTTRRVHPTEAGVMFHARCVMILREAEDAFDELAQAAIEPTGTLRITAPNDYGAAVLAPVIAAFTARYSACRVEQALSDQTMDLTSGRVDMAVRVGWLADSSLQARKIGSFQQVLVAAPAFADRIAGVLDPNDLASLPFVANMALREPLLWQFSRGDLDRRAVRLQARIAIDTTPGVLGVVRAGGGLSVLPDFLVADELASGRLIQILPEWSLPSGGIHTVYPAARFRPRKVTAFVEMLIAAEQQKRAIALAPGLAS</sequence>
<dbReference type="PROSITE" id="PS50931">
    <property type="entry name" value="HTH_LYSR"/>
    <property type="match status" value="1"/>
</dbReference>
<dbReference type="InterPro" id="IPR005119">
    <property type="entry name" value="LysR_subst-bd"/>
</dbReference>
<dbReference type="PANTHER" id="PTHR30537">
    <property type="entry name" value="HTH-TYPE TRANSCRIPTIONAL REGULATOR"/>
    <property type="match status" value="1"/>
</dbReference>
<dbReference type="InterPro" id="IPR036388">
    <property type="entry name" value="WH-like_DNA-bd_sf"/>
</dbReference>
<dbReference type="AlphaFoldDB" id="A0A1D7U9K0"/>
<keyword evidence="4" id="KW-0804">Transcription</keyword>
<evidence type="ECO:0000256" key="3">
    <source>
        <dbReference type="ARBA" id="ARBA00023125"/>
    </source>
</evidence>
<keyword evidence="3" id="KW-0238">DNA-binding</keyword>
<feature type="domain" description="HTH lysR-type" evidence="5">
    <location>
        <begin position="5"/>
        <end position="62"/>
    </location>
</feature>
<evidence type="ECO:0000313" key="6">
    <source>
        <dbReference type="EMBL" id="AOO84063.1"/>
    </source>
</evidence>
<dbReference type="GO" id="GO:0003700">
    <property type="term" value="F:DNA-binding transcription factor activity"/>
    <property type="evidence" value="ECO:0007669"/>
    <property type="project" value="InterPro"/>
</dbReference>
<evidence type="ECO:0000256" key="4">
    <source>
        <dbReference type="ARBA" id="ARBA00023163"/>
    </source>
</evidence>
<name>A0A1D7U9K0_9HYPH</name>
<dbReference type="FunFam" id="1.10.10.10:FF:000001">
    <property type="entry name" value="LysR family transcriptional regulator"/>
    <property type="match status" value="1"/>
</dbReference>
<reference evidence="6 7" key="1">
    <citation type="journal article" date="2015" name="Antonie Van Leeuwenhoek">
        <title>Bosea vaviloviae sp. nov., a new species of slow-growing rhizobia isolated from nodules of the relict species Vavilovia formosa (Stev.) Fed.</title>
        <authorList>
            <person name="Safronova V.I."/>
            <person name="Kuznetsova I.G."/>
            <person name="Sazanova A.L."/>
            <person name="Kimeklis A.K."/>
            <person name="Belimov A.A."/>
            <person name="Andronov E.E."/>
            <person name="Pinaev A.G."/>
            <person name="Chizhevskaya E.P."/>
            <person name="Pukhaev A.R."/>
            <person name="Popov K.P."/>
            <person name="Willems A."/>
            <person name="Tikhonovich I.A."/>
        </authorList>
    </citation>
    <scope>NUCLEOTIDE SEQUENCE [LARGE SCALE GENOMIC DNA]</scope>
    <source>
        <strain evidence="6 7">Vaf18</strain>
    </source>
</reference>
<dbReference type="GO" id="GO:0043565">
    <property type="term" value="F:sequence-specific DNA binding"/>
    <property type="evidence" value="ECO:0007669"/>
    <property type="project" value="TreeGrafter"/>
</dbReference>
<evidence type="ECO:0000256" key="2">
    <source>
        <dbReference type="ARBA" id="ARBA00023015"/>
    </source>
</evidence>
<dbReference type="Pfam" id="PF03466">
    <property type="entry name" value="LysR_substrate"/>
    <property type="match status" value="1"/>
</dbReference>
<dbReference type="PRINTS" id="PR00039">
    <property type="entry name" value="HTHLYSR"/>
</dbReference>
<dbReference type="InterPro" id="IPR000847">
    <property type="entry name" value="LysR_HTH_N"/>
</dbReference>